<proteinExistence type="predicted"/>
<dbReference type="AlphaFoldDB" id="A0A8C2CG96"/>
<name>A0A8C2CG96_CYPCA</name>
<dbReference type="PANTHER" id="PTHR31635">
    <property type="entry name" value="REVERSE TRANSCRIPTASE DOMAIN-CONTAINING PROTEIN-RELATED"/>
    <property type="match status" value="1"/>
</dbReference>
<sequence>MVVKDQVIKWDHLTRYMTLKGTETLFTSHTCCHETHNYVVCTRNTLQTFSPNDTKLIDVQSLHGHSNAVQVSHTQWCIISEMNPFTYGGLTCPANHSFCLEVTEDFSMGQIDILGRTPQDAEVSPWWEDTFYEHGTQALVATMDLVQKVILQTEYHLSQVQVETNLKCESFCNSILLMINNVKTMSELTSIGKWEWVKFNVKKIAIKEGKQIANARKFRQTTILSRLNFFSNKDILSKSEEKELYTLQSELDDFYTEKAKGAFIRSRARWIEEGEKNSSYFFNLEKQKQALKTINRLSIDNCISQEKTQIDDYIYSFYNDLYKSKFSESDCDLFFSFLKDRVPIIDSDFRNMMDADIEISELDTAIKQMSNGKSPGIDGITVELYKHFWHEIRILVFEALKECIDKAELSPSMKHGLIILAPKSNKDKLFLDNWRPITLLCNDFKLLSHVFANRLKKGIGEIISETQSAFIKGRSIHSHIRLVLDMLDYNSLIPQTNLLLFLDFFKAFDTLEHSFLFRSLETFGFGPMFCKVISVFYNNIFSSVSLNVGSSPRIQIKRGIRQRCPVSPILFNLAVELMSLFIKNSKDNLGIEILGRTFTISQFADDTLLFLKNKEVYFH</sequence>
<dbReference type="SUPFAM" id="SSF56672">
    <property type="entry name" value="DNA/RNA polymerases"/>
    <property type="match status" value="1"/>
</dbReference>
<organism evidence="2 3">
    <name type="scientific">Cyprinus carpio</name>
    <name type="common">Common carp</name>
    <dbReference type="NCBI Taxonomy" id="7962"/>
    <lineage>
        <taxon>Eukaryota</taxon>
        <taxon>Metazoa</taxon>
        <taxon>Chordata</taxon>
        <taxon>Craniata</taxon>
        <taxon>Vertebrata</taxon>
        <taxon>Euteleostomi</taxon>
        <taxon>Actinopterygii</taxon>
        <taxon>Neopterygii</taxon>
        <taxon>Teleostei</taxon>
        <taxon>Ostariophysi</taxon>
        <taxon>Cypriniformes</taxon>
        <taxon>Cyprinidae</taxon>
        <taxon>Cyprininae</taxon>
        <taxon>Cyprinus</taxon>
    </lineage>
</organism>
<dbReference type="InterPro" id="IPR043502">
    <property type="entry name" value="DNA/RNA_pol_sf"/>
</dbReference>
<dbReference type="Pfam" id="PF00078">
    <property type="entry name" value="RVT_1"/>
    <property type="match status" value="1"/>
</dbReference>
<evidence type="ECO:0000313" key="3">
    <source>
        <dbReference type="Proteomes" id="UP000694701"/>
    </source>
</evidence>
<dbReference type="PROSITE" id="PS50878">
    <property type="entry name" value="RT_POL"/>
    <property type="match status" value="1"/>
</dbReference>
<dbReference type="Ensembl" id="ENSCCRT00020012805.1">
    <property type="protein sequence ID" value="ENSCCRP00020011563.1"/>
    <property type="gene ID" value="ENSCCRG00020005831.1"/>
</dbReference>
<dbReference type="Proteomes" id="UP000694701">
    <property type="component" value="Unplaced"/>
</dbReference>
<feature type="domain" description="Reverse transcriptase" evidence="1">
    <location>
        <begin position="402"/>
        <end position="619"/>
    </location>
</feature>
<dbReference type="InterPro" id="IPR000477">
    <property type="entry name" value="RT_dom"/>
</dbReference>
<protein>
    <recommendedName>
        <fullName evidence="1">Reverse transcriptase domain-containing protein</fullName>
    </recommendedName>
</protein>
<dbReference type="CDD" id="cd01650">
    <property type="entry name" value="RT_nLTR_like"/>
    <property type="match status" value="1"/>
</dbReference>
<evidence type="ECO:0000259" key="1">
    <source>
        <dbReference type="PROSITE" id="PS50878"/>
    </source>
</evidence>
<accession>A0A8C2CG96</accession>
<reference evidence="2" key="1">
    <citation type="submission" date="2025-08" db="UniProtKB">
        <authorList>
            <consortium name="Ensembl"/>
        </authorList>
    </citation>
    <scope>IDENTIFICATION</scope>
</reference>
<evidence type="ECO:0000313" key="2">
    <source>
        <dbReference type="Ensembl" id="ENSCCRP00020011563.1"/>
    </source>
</evidence>
<dbReference type="PANTHER" id="PTHR31635:SF196">
    <property type="entry name" value="REVERSE TRANSCRIPTASE DOMAIN-CONTAINING PROTEIN-RELATED"/>
    <property type="match status" value="1"/>
</dbReference>